<dbReference type="RefSeq" id="WP_170157662.1">
    <property type="nucleotide sequence ID" value="NZ_RKRE01000001.1"/>
</dbReference>
<evidence type="ECO:0000256" key="1">
    <source>
        <dbReference type="SAM" id="Coils"/>
    </source>
</evidence>
<dbReference type="InterPro" id="IPR050336">
    <property type="entry name" value="Chromosome_partition/occlusion"/>
</dbReference>
<evidence type="ECO:0000259" key="2">
    <source>
        <dbReference type="SMART" id="SM00470"/>
    </source>
</evidence>
<dbReference type="GO" id="GO:0005694">
    <property type="term" value="C:chromosome"/>
    <property type="evidence" value="ECO:0007669"/>
    <property type="project" value="TreeGrafter"/>
</dbReference>
<dbReference type="SUPFAM" id="SSF109709">
    <property type="entry name" value="KorB DNA-binding domain-like"/>
    <property type="match status" value="1"/>
</dbReference>
<feature type="coiled-coil region" evidence="1">
    <location>
        <begin position="207"/>
        <end position="385"/>
    </location>
</feature>
<proteinExistence type="predicted"/>
<dbReference type="PANTHER" id="PTHR33375:SF1">
    <property type="entry name" value="CHROMOSOME-PARTITIONING PROTEIN PARB-RELATED"/>
    <property type="match status" value="1"/>
</dbReference>
<dbReference type="SMART" id="SM00470">
    <property type="entry name" value="ParB"/>
    <property type="match status" value="1"/>
</dbReference>
<sequence>MPNEVPVSLLKPHPRNAELFPEKLPDELWRQMVEDVRENGILNPLIVAPDYTVLAGHLRLEAAKEAGLARVPVIIRDLDPESEEAVSLLIRDNLLRRQLSDVQVARLIRKLKELRGVKRGGDRRSEEARSNCQFGSLIEIANVVGLPERTVYRLDKLNDLIPDLQALLESGRWTATTVAAIVGSLPPEEQRELLASLGESGVCGLSVKEAQELKRELDIARKEKEALNSRLIELEEEKQSLSSQLADIQDSLSSVEEEIAEKLGRQYEEKLREALSDLQRKLREKQEEAEELRARLKELKTKPVERVVENVVYQRDPALEAEIEAARREAASLLREKERIESRFRELAQEKEKKEAKLRALEEEVEKLRRWLDNARKELEKEKSRPKPPQWSKEHLEFQGLVQEASRNAASLATALGHLLEKHRARLLAAARVRGAPGDELGEMIEVVGDALLFKGFDAALKAAASKITETWEALEPGRPNLQLVKGRPES</sequence>
<keyword evidence="1" id="KW-0175">Coiled coil</keyword>
<gene>
    <name evidence="3" type="ORF">EDD75_0383</name>
</gene>
<dbReference type="InterPro" id="IPR003115">
    <property type="entry name" value="ParB_N"/>
</dbReference>
<dbReference type="Pfam" id="PF02195">
    <property type="entry name" value="ParB_N"/>
    <property type="match status" value="1"/>
</dbReference>
<comment type="caution">
    <text evidence="3">The sequence shown here is derived from an EMBL/GenBank/DDBJ whole genome shotgun (WGS) entry which is preliminary data.</text>
</comment>
<dbReference type="AlphaFoldDB" id="A0A3N5AWG3"/>
<evidence type="ECO:0000313" key="4">
    <source>
        <dbReference type="Proteomes" id="UP000282654"/>
    </source>
</evidence>
<dbReference type="InterPro" id="IPR036086">
    <property type="entry name" value="ParB/Sulfiredoxin_sf"/>
</dbReference>
<organism evidence="3 4">
    <name type="scientific">Thermodesulfitimonas autotrophica</name>
    <dbReference type="NCBI Taxonomy" id="1894989"/>
    <lineage>
        <taxon>Bacteria</taxon>
        <taxon>Bacillati</taxon>
        <taxon>Bacillota</taxon>
        <taxon>Clostridia</taxon>
        <taxon>Thermoanaerobacterales</taxon>
        <taxon>Thermoanaerobacteraceae</taxon>
        <taxon>Thermodesulfitimonas</taxon>
    </lineage>
</organism>
<protein>
    <submittedName>
        <fullName evidence="3">ParB family chromosome partitioning protein</fullName>
    </submittedName>
</protein>
<reference evidence="3 4" key="1">
    <citation type="submission" date="2018-11" db="EMBL/GenBank/DDBJ databases">
        <title>Genomic Encyclopedia of Type Strains, Phase IV (KMG-IV): sequencing the most valuable type-strain genomes for metagenomic binning, comparative biology and taxonomic classification.</title>
        <authorList>
            <person name="Goeker M."/>
        </authorList>
    </citation>
    <scope>NUCLEOTIDE SEQUENCE [LARGE SCALE GENOMIC DNA]</scope>
    <source>
        <strain evidence="3 4">DSM 102936</strain>
    </source>
</reference>
<dbReference type="Gene3D" id="1.10.10.2830">
    <property type="match status" value="1"/>
</dbReference>
<accession>A0A3N5AWG3</accession>
<name>A0A3N5AWG3_9THEO</name>
<keyword evidence="4" id="KW-1185">Reference proteome</keyword>
<feature type="domain" description="ParB-like N-terminal" evidence="2">
    <location>
        <begin position="3"/>
        <end position="94"/>
    </location>
</feature>
<dbReference type="EMBL" id="RKRE01000001">
    <property type="protein sequence ID" value="RPF49566.1"/>
    <property type="molecule type" value="Genomic_DNA"/>
</dbReference>
<dbReference type="GO" id="GO:0045881">
    <property type="term" value="P:positive regulation of sporulation resulting in formation of a cellular spore"/>
    <property type="evidence" value="ECO:0007669"/>
    <property type="project" value="TreeGrafter"/>
</dbReference>
<evidence type="ECO:0000313" key="3">
    <source>
        <dbReference type="EMBL" id="RPF49566.1"/>
    </source>
</evidence>
<dbReference type="SUPFAM" id="SSF110849">
    <property type="entry name" value="ParB/Sulfiredoxin"/>
    <property type="match status" value="1"/>
</dbReference>
<dbReference type="Gene3D" id="3.90.1530.10">
    <property type="entry name" value="Conserved hypothetical protein from pyrococcus furiosus pfu- 392566-001, ParB domain"/>
    <property type="match status" value="1"/>
</dbReference>
<dbReference type="Proteomes" id="UP000282654">
    <property type="component" value="Unassembled WGS sequence"/>
</dbReference>
<dbReference type="PANTHER" id="PTHR33375">
    <property type="entry name" value="CHROMOSOME-PARTITIONING PROTEIN PARB-RELATED"/>
    <property type="match status" value="1"/>
</dbReference>
<dbReference type="GO" id="GO:0007059">
    <property type="term" value="P:chromosome segregation"/>
    <property type="evidence" value="ECO:0007669"/>
    <property type="project" value="TreeGrafter"/>
</dbReference>